<dbReference type="Proteomes" id="UP000623467">
    <property type="component" value="Unassembled WGS sequence"/>
</dbReference>
<gene>
    <name evidence="1" type="ORF">MSAN_01069400</name>
</gene>
<dbReference type="EMBL" id="JACAZH010000007">
    <property type="protein sequence ID" value="KAF7364104.1"/>
    <property type="molecule type" value="Genomic_DNA"/>
</dbReference>
<keyword evidence="2" id="KW-1185">Reference proteome</keyword>
<sequence length="157" mass="17114">MDGLRKQAAFRPRGFVRPWPQVIPHTSSATFLSCSPSFIMFSKVLAFGLGALALVRAAPAFSFQTPMLSCNVNLDAAVAPVTSNAIQPGQYKIYNEAFGYAQLRSYSLNEPIFVSYTREEPGPFGMWNVIQTGSPGSNEYKIVNLGLSGVTRVSQAR</sequence>
<protein>
    <submittedName>
        <fullName evidence="1">Uncharacterized protein</fullName>
    </submittedName>
</protein>
<organism evidence="1 2">
    <name type="scientific">Mycena sanguinolenta</name>
    <dbReference type="NCBI Taxonomy" id="230812"/>
    <lineage>
        <taxon>Eukaryota</taxon>
        <taxon>Fungi</taxon>
        <taxon>Dikarya</taxon>
        <taxon>Basidiomycota</taxon>
        <taxon>Agaricomycotina</taxon>
        <taxon>Agaricomycetes</taxon>
        <taxon>Agaricomycetidae</taxon>
        <taxon>Agaricales</taxon>
        <taxon>Marasmiineae</taxon>
        <taxon>Mycenaceae</taxon>
        <taxon>Mycena</taxon>
    </lineage>
</organism>
<evidence type="ECO:0000313" key="1">
    <source>
        <dbReference type="EMBL" id="KAF7364104.1"/>
    </source>
</evidence>
<dbReference type="PROSITE" id="PS51257">
    <property type="entry name" value="PROKAR_LIPOPROTEIN"/>
    <property type="match status" value="1"/>
</dbReference>
<comment type="caution">
    <text evidence="1">The sequence shown here is derived from an EMBL/GenBank/DDBJ whole genome shotgun (WGS) entry which is preliminary data.</text>
</comment>
<reference evidence="1" key="1">
    <citation type="submission" date="2020-05" db="EMBL/GenBank/DDBJ databases">
        <title>Mycena genomes resolve the evolution of fungal bioluminescence.</title>
        <authorList>
            <person name="Tsai I.J."/>
        </authorList>
    </citation>
    <scope>NUCLEOTIDE SEQUENCE</scope>
    <source>
        <strain evidence="1">160909Yilan</strain>
    </source>
</reference>
<evidence type="ECO:0000313" key="2">
    <source>
        <dbReference type="Proteomes" id="UP000623467"/>
    </source>
</evidence>
<name>A0A8H7D6H7_9AGAR</name>
<proteinExistence type="predicted"/>
<dbReference type="AlphaFoldDB" id="A0A8H7D6H7"/>
<accession>A0A8H7D6H7</accession>